<sequence>MNQSMINSAVTMGQVQTKLDSIGHNLANANTTGYKRRDTNFADLLVQQVNNQPVISQEAGRQTPYGIRRGAGAAVAQTAIRFQQGTMQETGRPLDVALTEPGYFFEIAETEDGDRRFTRDGAFYLSPNPAAQGENHLVNSEGEFVLSSTGEPISVPSTYEDLRINEAGTIQITLEDGTIEDVAELQIVNVTKPQLLTSIGTNSFIFPDLEVLDADIGDVLEEAAGTEIISQFSLEMSNVDTGKEMADMLDAQRFYQFNSRAIGITDQMMGIVTNLR</sequence>
<evidence type="ECO:0000313" key="7">
    <source>
        <dbReference type="Proteomes" id="UP000198571"/>
    </source>
</evidence>
<dbReference type="GO" id="GO:0009425">
    <property type="term" value="C:bacterial-type flagellum basal body"/>
    <property type="evidence" value="ECO:0007669"/>
    <property type="project" value="UniProtKB-SubCell"/>
</dbReference>
<protein>
    <submittedName>
        <fullName evidence="6">Flagellar basal-body rod protein FlgG</fullName>
    </submittedName>
</protein>
<dbReference type="InterPro" id="IPR053967">
    <property type="entry name" value="LlgE_F_G-like_D1"/>
</dbReference>
<organism evidence="6 7">
    <name type="scientific">Salipaludibacillus aurantiacus</name>
    <dbReference type="NCBI Taxonomy" id="1601833"/>
    <lineage>
        <taxon>Bacteria</taxon>
        <taxon>Bacillati</taxon>
        <taxon>Bacillota</taxon>
        <taxon>Bacilli</taxon>
        <taxon>Bacillales</taxon>
        <taxon>Bacillaceae</taxon>
    </lineage>
</organism>
<evidence type="ECO:0000259" key="5">
    <source>
        <dbReference type="Pfam" id="PF22692"/>
    </source>
</evidence>
<evidence type="ECO:0000259" key="4">
    <source>
        <dbReference type="Pfam" id="PF06429"/>
    </source>
</evidence>
<dbReference type="OrthoDB" id="9804559at2"/>
<dbReference type="Pfam" id="PF22692">
    <property type="entry name" value="LlgE_F_G_D1"/>
    <property type="match status" value="1"/>
</dbReference>
<evidence type="ECO:0000313" key="6">
    <source>
        <dbReference type="EMBL" id="SES19943.1"/>
    </source>
</evidence>
<dbReference type="EMBL" id="FOGT01000010">
    <property type="protein sequence ID" value="SES19943.1"/>
    <property type="molecule type" value="Genomic_DNA"/>
</dbReference>
<feature type="domain" description="Flagellar basal-body/hook protein C-terminal" evidence="4">
    <location>
        <begin position="231"/>
        <end position="275"/>
    </location>
</feature>
<dbReference type="PANTHER" id="PTHR30435:SF19">
    <property type="entry name" value="FLAGELLAR BASAL-BODY ROD PROTEIN FLGG"/>
    <property type="match status" value="1"/>
</dbReference>
<dbReference type="STRING" id="1601833.SAMN05518684_110132"/>
<keyword evidence="7" id="KW-1185">Reference proteome</keyword>
<dbReference type="InterPro" id="IPR001444">
    <property type="entry name" value="Flag_bb_rod_N"/>
</dbReference>
<dbReference type="Pfam" id="PF06429">
    <property type="entry name" value="Flg_bbr_C"/>
    <property type="match status" value="1"/>
</dbReference>
<dbReference type="GO" id="GO:0071978">
    <property type="term" value="P:bacterial-type flagellum-dependent swarming motility"/>
    <property type="evidence" value="ECO:0007669"/>
    <property type="project" value="TreeGrafter"/>
</dbReference>
<dbReference type="InterPro" id="IPR010930">
    <property type="entry name" value="Flg_bb/hook_C_dom"/>
</dbReference>
<evidence type="ECO:0000259" key="3">
    <source>
        <dbReference type="Pfam" id="PF00460"/>
    </source>
</evidence>
<dbReference type="NCBIfam" id="TIGR03506">
    <property type="entry name" value="FlgEFG_subfam"/>
    <property type="match status" value="1"/>
</dbReference>
<keyword evidence="2" id="KW-0975">Bacterial flagellum</keyword>
<dbReference type="PANTHER" id="PTHR30435">
    <property type="entry name" value="FLAGELLAR PROTEIN"/>
    <property type="match status" value="1"/>
</dbReference>
<comment type="subcellular location">
    <subcellularLocation>
        <location evidence="2">Bacterial flagellum basal body</location>
    </subcellularLocation>
</comment>
<evidence type="ECO:0000256" key="2">
    <source>
        <dbReference type="RuleBase" id="RU362116"/>
    </source>
</evidence>
<dbReference type="InterPro" id="IPR020013">
    <property type="entry name" value="Flagellar_FlgE/F/G"/>
</dbReference>
<feature type="domain" description="Flagellar hook protein FlgE/F/G-like D1" evidence="5">
    <location>
        <begin position="104"/>
        <end position="171"/>
    </location>
</feature>
<dbReference type="AlphaFoldDB" id="A0A1H9VF93"/>
<dbReference type="RefSeq" id="WP_093053154.1">
    <property type="nucleotide sequence ID" value="NZ_FOGT01000010.1"/>
</dbReference>
<keyword evidence="6" id="KW-0282">Flagellum</keyword>
<feature type="domain" description="Flagellar basal body rod protein N-terminal" evidence="3">
    <location>
        <begin position="12"/>
        <end position="35"/>
    </location>
</feature>
<gene>
    <name evidence="6" type="ORF">SAMN05518684_110132</name>
</gene>
<accession>A0A1H9VF93</accession>
<name>A0A1H9VF93_9BACI</name>
<dbReference type="Pfam" id="PF00460">
    <property type="entry name" value="Flg_bb_rod"/>
    <property type="match status" value="1"/>
</dbReference>
<keyword evidence="6" id="KW-0969">Cilium</keyword>
<reference evidence="7" key="1">
    <citation type="submission" date="2016-10" db="EMBL/GenBank/DDBJ databases">
        <authorList>
            <person name="Varghese N."/>
            <person name="Submissions S."/>
        </authorList>
    </citation>
    <scope>NUCLEOTIDE SEQUENCE [LARGE SCALE GENOMIC DNA]</scope>
    <source>
        <strain evidence="7">S9</strain>
    </source>
</reference>
<dbReference type="InterPro" id="IPR037925">
    <property type="entry name" value="FlgE/F/G-like"/>
</dbReference>
<keyword evidence="6" id="KW-0966">Cell projection</keyword>
<evidence type="ECO:0000256" key="1">
    <source>
        <dbReference type="ARBA" id="ARBA00009677"/>
    </source>
</evidence>
<dbReference type="SUPFAM" id="SSF117143">
    <property type="entry name" value="Flagellar hook protein flgE"/>
    <property type="match status" value="1"/>
</dbReference>
<proteinExistence type="inferred from homology"/>
<comment type="similarity">
    <text evidence="1 2">Belongs to the flagella basal body rod proteins family.</text>
</comment>
<dbReference type="Proteomes" id="UP000198571">
    <property type="component" value="Unassembled WGS sequence"/>
</dbReference>